<organism evidence="2 3">
    <name type="scientific">Alternaria alternata</name>
    <name type="common">Alternaria rot fungus</name>
    <name type="synonym">Torula alternata</name>
    <dbReference type="NCBI Taxonomy" id="5599"/>
    <lineage>
        <taxon>Eukaryota</taxon>
        <taxon>Fungi</taxon>
        <taxon>Dikarya</taxon>
        <taxon>Ascomycota</taxon>
        <taxon>Pezizomycotina</taxon>
        <taxon>Dothideomycetes</taxon>
        <taxon>Pleosporomycetidae</taxon>
        <taxon>Pleosporales</taxon>
        <taxon>Pleosporineae</taxon>
        <taxon>Pleosporaceae</taxon>
        <taxon>Alternaria</taxon>
        <taxon>Alternaria sect. Alternaria</taxon>
        <taxon>Alternaria alternata complex</taxon>
    </lineage>
</organism>
<feature type="domain" description="Heterokaryon incompatibility" evidence="1">
    <location>
        <begin position="47"/>
        <end position="188"/>
    </location>
</feature>
<dbReference type="Pfam" id="PF26639">
    <property type="entry name" value="Het-6_barrel"/>
    <property type="match status" value="1"/>
</dbReference>
<dbReference type="OMA" id="LRSTICH"/>
<keyword evidence="3" id="KW-1185">Reference proteome</keyword>
<dbReference type="AlphaFoldDB" id="A0A177D9R3"/>
<dbReference type="InterPro" id="IPR052895">
    <property type="entry name" value="HetReg/Transcr_Mod"/>
</dbReference>
<dbReference type="STRING" id="5599.A0A177D9R3"/>
<dbReference type="InterPro" id="IPR010730">
    <property type="entry name" value="HET"/>
</dbReference>
<gene>
    <name evidence="2" type="ORF">CC77DRAFT_1053622</name>
</gene>
<protein>
    <recommendedName>
        <fullName evidence="1">Heterokaryon incompatibility domain-containing protein</fullName>
    </recommendedName>
</protein>
<name>A0A177D9R3_ALTAL</name>
<sequence length="624" mass="71234">MTELPQFIYDQLPPGHIRLLTPTSSLSKDDQSWSLQTVSLEQPDLAYDALSYVWGSRADLFPITLNGRISYVHRNLRSALSCLAERGNARPVLPIWIDAICINQAHHQEKMIQIREMNRIYRHAAKVWVWLGISEHPERISEAMDLLVVKLAKENRILDLDSIHPPLRSTICHLMMNDWFRRLWVVQEAALAREISFISGDVELQWSDMKEAMANTEKYILMNEQCSSTTFYARSWAQLYWNDAELLGVSPASILMNVASLVAETQECTWPEDRIFGLLGLVDQDDLLGTSLDTEIVYTSYQDLFTRFSAYVLTEYPTQNGIEWWRWLSLAFGPEKCEGLPSWVPDLHAISKTIHSGADLEFRVPSYQAATRWNNKPRGGLKIGQLVLRGRILDEVVTVFEPIPMDGGSYLGGSSARQNEILMAVAKWEEKLAHAVMHSLSFETRQEDCVGLNRDITLDTYWRTLIGNNASVQDEAVMQDWYDDFRAIGRSFRKIDTAYETERSYTSLQHPETHTAESRWQEASSQNKRYKNACDFLVLMSILHYKQLFVTRAGRLGFTTTGVRPGDMLSALNGSPVLHVQRRVPTEDNAEMMAFEFVGGAYVHSLMNGESDDINANEEDLIFV</sequence>
<dbReference type="GeneID" id="29113350"/>
<evidence type="ECO:0000313" key="3">
    <source>
        <dbReference type="Proteomes" id="UP000077248"/>
    </source>
</evidence>
<dbReference type="RefSeq" id="XP_018381341.1">
    <property type="nucleotide sequence ID" value="XM_018527756.1"/>
</dbReference>
<dbReference type="PANTHER" id="PTHR24148">
    <property type="entry name" value="ANKYRIN REPEAT DOMAIN-CONTAINING PROTEIN 39 HOMOLOG-RELATED"/>
    <property type="match status" value="1"/>
</dbReference>
<dbReference type="KEGG" id="aalt:CC77DRAFT_1053622"/>
<evidence type="ECO:0000259" key="1">
    <source>
        <dbReference type="Pfam" id="PF06985"/>
    </source>
</evidence>
<proteinExistence type="predicted"/>
<dbReference type="EMBL" id="KV441491">
    <property type="protein sequence ID" value="OAG15920.1"/>
    <property type="molecule type" value="Genomic_DNA"/>
</dbReference>
<accession>A0A177D9R3</accession>
<dbReference type="PANTHER" id="PTHR24148:SF64">
    <property type="entry name" value="HETEROKARYON INCOMPATIBILITY DOMAIN-CONTAINING PROTEIN"/>
    <property type="match status" value="1"/>
</dbReference>
<dbReference type="VEuPathDB" id="FungiDB:CC77DRAFT_1053622"/>
<evidence type="ECO:0000313" key="2">
    <source>
        <dbReference type="EMBL" id="OAG15920.1"/>
    </source>
</evidence>
<dbReference type="Pfam" id="PF06985">
    <property type="entry name" value="HET"/>
    <property type="match status" value="1"/>
</dbReference>
<dbReference type="Proteomes" id="UP000077248">
    <property type="component" value="Unassembled WGS sequence"/>
</dbReference>
<reference evidence="2 3" key="1">
    <citation type="submission" date="2016-05" db="EMBL/GenBank/DDBJ databases">
        <title>Comparative analysis of secretome profiles of manganese(II)-oxidizing ascomycete fungi.</title>
        <authorList>
            <consortium name="DOE Joint Genome Institute"/>
            <person name="Zeiner C.A."/>
            <person name="Purvine S.O."/>
            <person name="Zink E.M."/>
            <person name="Wu S."/>
            <person name="Pasa-Tolic L."/>
            <person name="Chaput D.L."/>
            <person name="Haridas S."/>
            <person name="Grigoriev I.V."/>
            <person name="Santelli C.M."/>
            <person name="Hansel C.M."/>
        </authorList>
    </citation>
    <scope>NUCLEOTIDE SEQUENCE [LARGE SCALE GENOMIC DNA]</scope>
    <source>
        <strain evidence="2 3">SRC1lrK2f</strain>
    </source>
</reference>